<comment type="caution">
    <text evidence="1">The sequence shown here is derived from an EMBL/GenBank/DDBJ whole genome shotgun (WGS) entry which is preliminary data.</text>
</comment>
<accession>A0A7C1CCI6</accession>
<proteinExistence type="predicted"/>
<dbReference type="AlphaFoldDB" id="A0A7C1CCI6"/>
<organism evidence="1">
    <name type="scientific">Thermofilum adornatum</name>
    <dbReference type="NCBI Taxonomy" id="1365176"/>
    <lineage>
        <taxon>Archaea</taxon>
        <taxon>Thermoproteota</taxon>
        <taxon>Thermoprotei</taxon>
        <taxon>Thermofilales</taxon>
        <taxon>Thermofilaceae</taxon>
        <taxon>Thermofilum</taxon>
    </lineage>
</organism>
<name>A0A7C1CCI6_9CREN</name>
<gene>
    <name evidence="1" type="ORF">ENN26_03155</name>
</gene>
<evidence type="ECO:0000313" key="1">
    <source>
        <dbReference type="EMBL" id="HDP14762.1"/>
    </source>
</evidence>
<dbReference type="EMBL" id="DSAY01000059">
    <property type="protein sequence ID" value="HDP14762.1"/>
    <property type="molecule type" value="Genomic_DNA"/>
</dbReference>
<reference evidence="1" key="1">
    <citation type="journal article" date="2020" name="mSystems">
        <title>Genome- and Community-Level Interaction Insights into Carbon Utilization and Element Cycling Functions of Hydrothermarchaeota in Hydrothermal Sediment.</title>
        <authorList>
            <person name="Zhou Z."/>
            <person name="Liu Y."/>
            <person name="Xu W."/>
            <person name="Pan J."/>
            <person name="Luo Z.H."/>
            <person name="Li M."/>
        </authorList>
    </citation>
    <scope>NUCLEOTIDE SEQUENCE [LARGE SCALE GENOMIC DNA]</scope>
    <source>
        <strain evidence="1">SpSt-116</strain>
    </source>
</reference>
<sequence>MYERERPLQDELYRLIANIVRGKRFAGLTLSVQTEFPIDNRRAGISVLKDPKGVPILIIETKHKVERALPLLGFVEELKKGEKSG</sequence>
<protein>
    <submittedName>
        <fullName evidence="1">Uncharacterized protein</fullName>
    </submittedName>
</protein>